<sequence length="102" mass="11724">MKYLPTKINRSFTAGCMETLTNFVRLQSTCNDTGGAGSIRDAGGAFKKRGMAKESQYFYKKERELLQKIKESMNDQKRFHEEQIAVHKCALEKIKNKENTID</sequence>
<comment type="similarity">
    <text evidence="2">Belongs to the ATPase inhibitor family.</text>
</comment>
<dbReference type="PANTHER" id="PTHR48417">
    <property type="entry name" value="ATP SYNTHASE F1 SUBUNIT EPSILON"/>
    <property type="match status" value="1"/>
</dbReference>
<dbReference type="InterPro" id="IPR007648">
    <property type="entry name" value="ATPase_inhibitor_mt"/>
</dbReference>
<gene>
    <name evidence="7" type="ORF">HF086_007468</name>
</gene>
<accession>A0A922MKS0</accession>
<dbReference type="Gene3D" id="1.20.5.500">
    <property type="entry name" value="Single helix bin"/>
    <property type="match status" value="1"/>
</dbReference>
<keyword evidence="3" id="KW-0809">Transit peptide</keyword>
<name>A0A922MKS0_SPOEX</name>
<evidence type="ECO:0000256" key="6">
    <source>
        <dbReference type="SAM" id="Coils"/>
    </source>
</evidence>
<feature type="coiled-coil region" evidence="6">
    <location>
        <begin position="63"/>
        <end position="97"/>
    </location>
</feature>
<evidence type="ECO:0000256" key="1">
    <source>
        <dbReference type="ARBA" id="ARBA00004173"/>
    </source>
</evidence>
<comment type="caution">
    <text evidence="7">The sequence shown here is derived from an EMBL/GenBank/DDBJ whole genome shotgun (WGS) entry which is preliminary data.</text>
</comment>
<dbReference type="Pfam" id="PF04568">
    <property type="entry name" value="IATP"/>
    <property type="match status" value="1"/>
</dbReference>
<dbReference type="AlphaFoldDB" id="A0A922MKS0"/>
<keyword evidence="5" id="KW-0496">Mitochondrion</keyword>
<proteinExistence type="inferred from homology"/>
<protein>
    <submittedName>
        <fullName evidence="7">Uncharacterized protein</fullName>
    </submittedName>
</protein>
<organism evidence="7 8">
    <name type="scientific">Spodoptera exigua</name>
    <name type="common">Beet armyworm</name>
    <name type="synonym">Noctua fulgens</name>
    <dbReference type="NCBI Taxonomy" id="7107"/>
    <lineage>
        <taxon>Eukaryota</taxon>
        <taxon>Metazoa</taxon>
        <taxon>Ecdysozoa</taxon>
        <taxon>Arthropoda</taxon>
        <taxon>Hexapoda</taxon>
        <taxon>Insecta</taxon>
        <taxon>Pterygota</taxon>
        <taxon>Neoptera</taxon>
        <taxon>Endopterygota</taxon>
        <taxon>Lepidoptera</taxon>
        <taxon>Glossata</taxon>
        <taxon>Ditrysia</taxon>
        <taxon>Noctuoidea</taxon>
        <taxon>Noctuidae</taxon>
        <taxon>Amphipyrinae</taxon>
        <taxon>Spodoptera</taxon>
    </lineage>
</organism>
<dbReference type="GO" id="GO:0005739">
    <property type="term" value="C:mitochondrion"/>
    <property type="evidence" value="ECO:0007669"/>
    <property type="project" value="UniProtKB-SubCell"/>
</dbReference>
<dbReference type="EMBL" id="JACEFF010000393">
    <property type="protein sequence ID" value="KAH9638498.1"/>
    <property type="molecule type" value="Genomic_DNA"/>
</dbReference>
<dbReference type="SUPFAM" id="SSF64602">
    <property type="entry name" value="F1 ATPase inhibitor, IF1, C-terminal domain"/>
    <property type="match status" value="1"/>
</dbReference>
<evidence type="ECO:0000313" key="8">
    <source>
        <dbReference type="Proteomes" id="UP000814243"/>
    </source>
</evidence>
<evidence type="ECO:0000256" key="3">
    <source>
        <dbReference type="ARBA" id="ARBA00022946"/>
    </source>
</evidence>
<dbReference type="Proteomes" id="UP000814243">
    <property type="component" value="Unassembled WGS sequence"/>
</dbReference>
<evidence type="ECO:0000256" key="5">
    <source>
        <dbReference type="ARBA" id="ARBA00023128"/>
    </source>
</evidence>
<keyword evidence="4 6" id="KW-0175">Coiled coil</keyword>
<evidence type="ECO:0000313" key="7">
    <source>
        <dbReference type="EMBL" id="KAH9638498.1"/>
    </source>
</evidence>
<dbReference type="GO" id="GO:0042030">
    <property type="term" value="F:ATPase inhibitor activity"/>
    <property type="evidence" value="ECO:0007669"/>
    <property type="project" value="InterPro"/>
</dbReference>
<reference evidence="7" key="1">
    <citation type="journal article" date="2021" name="G3 (Bethesda)">
        <title>Genome and transcriptome analysis of the beet armyworm Spodoptera exigua reveals targets for pest control. .</title>
        <authorList>
            <person name="Simon S."/>
            <person name="Breeschoten T."/>
            <person name="Jansen H.J."/>
            <person name="Dirks R.P."/>
            <person name="Schranz M.E."/>
            <person name="Ros V.I.D."/>
        </authorList>
    </citation>
    <scope>NUCLEOTIDE SEQUENCE</scope>
    <source>
        <strain evidence="7">TB_SE_WUR_2020</strain>
    </source>
</reference>
<dbReference type="PANTHER" id="PTHR48417:SF1">
    <property type="entry name" value="ATP SYNTHASE F1 SUBUNIT EPSILON"/>
    <property type="match status" value="1"/>
</dbReference>
<comment type="subcellular location">
    <subcellularLocation>
        <location evidence="1">Mitochondrion</location>
    </subcellularLocation>
</comment>
<evidence type="ECO:0000256" key="4">
    <source>
        <dbReference type="ARBA" id="ARBA00023054"/>
    </source>
</evidence>
<evidence type="ECO:0000256" key="2">
    <source>
        <dbReference type="ARBA" id="ARBA00010901"/>
    </source>
</evidence>